<name>A0A7C5R048_9PROT</name>
<dbReference type="SUPFAM" id="SSF52821">
    <property type="entry name" value="Rhodanese/Cell cycle control phosphatase"/>
    <property type="match status" value="1"/>
</dbReference>
<dbReference type="PROSITE" id="PS50206">
    <property type="entry name" value="RHODANESE_3"/>
    <property type="match status" value="1"/>
</dbReference>
<dbReference type="CDD" id="cd00158">
    <property type="entry name" value="RHOD"/>
    <property type="match status" value="1"/>
</dbReference>
<gene>
    <name evidence="3" type="ORF">ENJ42_02700</name>
</gene>
<dbReference type="Proteomes" id="UP000885830">
    <property type="component" value="Unassembled WGS sequence"/>
</dbReference>
<accession>A0A7C5R048</accession>
<dbReference type="InterPro" id="IPR036873">
    <property type="entry name" value="Rhodanese-like_dom_sf"/>
</dbReference>
<protein>
    <submittedName>
        <fullName evidence="3">Rhodanese-like domain-containing protein</fullName>
    </submittedName>
</protein>
<evidence type="ECO:0000259" key="2">
    <source>
        <dbReference type="PROSITE" id="PS50206"/>
    </source>
</evidence>
<feature type="signal peptide" evidence="1">
    <location>
        <begin position="1"/>
        <end position="21"/>
    </location>
</feature>
<comment type="caution">
    <text evidence="3">The sequence shown here is derived from an EMBL/GenBank/DDBJ whole genome shotgun (WGS) entry which is preliminary data.</text>
</comment>
<feature type="domain" description="Rhodanese" evidence="2">
    <location>
        <begin position="54"/>
        <end position="144"/>
    </location>
</feature>
<keyword evidence="1" id="KW-0732">Signal</keyword>
<organism evidence="3">
    <name type="scientific">Hellea balneolensis</name>
    <dbReference type="NCBI Taxonomy" id="287478"/>
    <lineage>
        <taxon>Bacteria</taxon>
        <taxon>Pseudomonadati</taxon>
        <taxon>Pseudomonadota</taxon>
        <taxon>Alphaproteobacteria</taxon>
        <taxon>Maricaulales</taxon>
        <taxon>Robiginitomaculaceae</taxon>
        <taxon>Hellea</taxon>
    </lineage>
</organism>
<dbReference type="InterPro" id="IPR001763">
    <property type="entry name" value="Rhodanese-like_dom"/>
</dbReference>
<dbReference type="InterPro" id="IPR052367">
    <property type="entry name" value="Thiosulfate_ST/Rhodanese-like"/>
</dbReference>
<evidence type="ECO:0000313" key="3">
    <source>
        <dbReference type="EMBL" id="HHL42503.1"/>
    </source>
</evidence>
<sequence>MKHIVTIFAAFAIALALPACSDAKTETPAKAAAVATTTQIDHVNAQQAADIIKKQDGIVVLDVRTPGEFASGHIDGAVNVDFKNRNFENELSKFDKNQTYLIHCRSGGRSTASLKSFKKLGFKHIIHMDGGMIGWNKANLPTVN</sequence>
<evidence type="ECO:0000256" key="1">
    <source>
        <dbReference type="SAM" id="SignalP"/>
    </source>
</evidence>
<dbReference type="EMBL" id="DRMJ01000131">
    <property type="protein sequence ID" value="HHL42503.1"/>
    <property type="molecule type" value="Genomic_DNA"/>
</dbReference>
<dbReference type="SMART" id="SM00450">
    <property type="entry name" value="RHOD"/>
    <property type="match status" value="1"/>
</dbReference>
<reference evidence="3" key="1">
    <citation type="journal article" date="2020" name="mSystems">
        <title>Genome- and Community-Level Interaction Insights into Carbon Utilization and Element Cycling Functions of Hydrothermarchaeota in Hydrothermal Sediment.</title>
        <authorList>
            <person name="Zhou Z."/>
            <person name="Liu Y."/>
            <person name="Xu W."/>
            <person name="Pan J."/>
            <person name="Luo Z.H."/>
            <person name="Li M."/>
        </authorList>
    </citation>
    <scope>NUCLEOTIDE SEQUENCE [LARGE SCALE GENOMIC DNA]</scope>
    <source>
        <strain evidence="3">HyVt-485</strain>
    </source>
</reference>
<dbReference type="PANTHER" id="PTHR45431:SF3">
    <property type="entry name" value="RHODANESE-LIKE DOMAIN-CONTAINING PROTEIN 15, CHLOROPLASTIC"/>
    <property type="match status" value="1"/>
</dbReference>
<dbReference type="Gene3D" id="3.40.250.10">
    <property type="entry name" value="Rhodanese-like domain"/>
    <property type="match status" value="1"/>
</dbReference>
<feature type="chain" id="PRO_5027788230" evidence="1">
    <location>
        <begin position="22"/>
        <end position="144"/>
    </location>
</feature>
<proteinExistence type="predicted"/>
<dbReference type="Pfam" id="PF00581">
    <property type="entry name" value="Rhodanese"/>
    <property type="match status" value="1"/>
</dbReference>
<dbReference type="PANTHER" id="PTHR45431">
    <property type="entry name" value="RHODANESE-LIKE DOMAIN-CONTAINING PROTEIN 15, CHLOROPLASTIC"/>
    <property type="match status" value="1"/>
</dbReference>
<dbReference type="AlphaFoldDB" id="A0A7C5R048"/>